<evidence type="ECO:0000256" key="1">
    <source>
        <dbReference type="ARBA" id="ARBA00004123"/>
    </source>
</evidence>
<evidence type="ECO:0000313" key="7">
    <source>
        <dbReference type="Ensembl" id="ENSLBEP00000028502.1"/>
    </source>
</evidence>
<dbReference type="InParanoid" id="A0A3Q3G6K7"/>
<dbReference type="GO" id="GO:0005634">
    <property type="term" value="C:nucleus"/>
    <property type="evidence" value="ECO:0007669"/>
    <property type="project" value="UniProtKB-SubCell"/>
</dbReference>
<reference evidence="7" key="1">
    <citation type="submission" date="2025-08" db="UniProtKB">
        <authorList>
            <consortium name="Ensembl"/>
        </authorList>
    </citation>
    <scope>IDENTIFICATION</scope>
</reference>
<dbReference type="InterPro" id="IPR030456">
    <property type="entry name" value="TF_fork_head_CS_2"/>
</dbReference>
<dbReference type="SMART" id="SM00339">
    <property type="entry name" value="FH"/>
    <property type="match status" value="1"/>
</dbReference>
<dbReference type="GO" id="GO:0000978">
    <property type="term" value="F:RNA polymerase II cis-regulatory region sequence-specific DNA binding"/>
    <property type="evidence" value="ECO:0007669"/>
    <property type="project" value="TreeGrafter"/>
</dbReference>
<keyword evidence="8" id="KW-1185">Reference proteome</keyword>
<dbReference type="InterPro" id="IPR036388">
    <property type="entry name" value="WH-like_DNA-bd_sf"/>
</dbReference>
<keyword evidence="2 4" id="KW-0238">DNA-binding</keyword>
<evidence type="ECO:0000256" key="4">
    <source>
        <dbReference type="PROSITE-ProRule" id="PRU00089"/>
    </source>
</evidence>
<feature type="region of interest" description="Disordered" evidence="5">
    <location>
        <begin position="259"/>
        <end position="287"/>
    </location>
</feature>
<dbReference type="InterPro" id="IPR001766">
    <property type="entry name" value="Fork_head_dom"/>
</dbReference>
<dbReference type="InterPro" id="IPR047519">
    <property type="entry name" value="FH_FOXQ2-like"/>
</dbReference>
<dbReference type="GeneTree" id="ENSGT00940000172695"/>
<name>A0A3Q3G6K7_9LABR</name>
<evidence type="ECO:0000256" key="5">
    <source>
        <dbReference type="SAM" id="MobiDB-lite"/>
    </source>
</evidence>
<accession>A0A3Q3G6K7</accession>
<dbReference type="CDD" id="cd20035">
    <property type="entry name" value="FH_FOXQ2-like"/>
    <property type="match status" value="1"/>
</dbReference>
<evidence type="ECO:0000259" key="6">
    <source>
        <dbReference type="PROSITE" id="PS50039"/>
    </source>
</evidence>
<dbReference type="Ensembl" id="ENSLBET00000029842.1">
    <property type="protein sequence ID" value="ENSLBEP00000028502.1"/>
    <property type="gene ID" value="ENSLBEG00000021555.1"/>
</dbReference>
<dbReference type="GO" id="GO:0009653">
    <property type="term" value="P:anatomical structure morphogenesis"/>
    <property type="evidence" value="ECO:0007669"/>
    <property type="project" value="TreeGrafter"/>
</dbReference>
<feature type="domain" description="Fork-head" evidence="6">
    <location>
        <begin position="54"/>
        <end position="146"/>
    </location>
</feature>
<evidence type="ECO:0000313" key="8">
    <source>
        <dbReference type="Proteomes" id="UP000261660"/>
    </source>
</evidence>
<dbReference type="AlphaFoldDB" id="A0A3Q3G6K7"/>
<dbReference type="GO" id="GO:0030154">
    <property type="term" value="P:cell differentiation"/>
    <property type="evidence" value="ECO:0007669"/>
    <property type="project" value="TreeGrafter"/>
</dbReference>
<dbReference type="PANTHER" id="PTHR11829">
    <property type="entry name" value="FORKHEAD BOX PROTEIN"/>
    <property type="match status" value="1"/>
</dbReference>
<dbReference type="PANTHER" id="PTHR11829:SF343">
    <property type="entry name" value="FORK-HEAD DOMAIN-CONTAINING PROTEIN"/>
    <property type="match status" value="1"/>
</dbReference>
<sequence>MGEQTVWPQKQFPLTKALATSFPLSLHFSCDAAVERNPPICPHNSSEDTHRLSKPTLSYLALIAKVILSSPSQKLNLASIYRTMEEQFPYLRSRGPGWRNSVRHNLSVNECFVKVSRCEDGRGHYWGINQAHLRDFQQGNFRVYKKTYLRQFYLSRSFGWEEPQCPLQDPGRYQMCYWDWTHSHYQPWIANVGWVQPARLRLTDSNSKATAVRGHDSETVTSGPLLCREMNDPVLTGMEESYDSRFMTPPVQTFVLPGFSSQSRCSSSDPGQQPPQSHRQRCRRKSS</sequence>
<evidence type="ECO:0000256" key="3">
    <source>
        <dbReference type="ARBA" id="ARBA00023242"/>
    </source>
</evidence>
<comment type="subcellular location">
    <subcellularLocation>
        <location evidence="1 4">Nucleus</location>
    </subcellularLocation>
</comment>
<feature type="compositionally biased region" description="Basic residues" evidence="5">
    <location>
        <begin position="278"/>
        <end position="287"/>
    </location>
</feature>
<dbReference type="Gene3D" id="1.10.10.10">
    <property type="entry name" value="Winged helix-like DNA-binding domain superfamily/Winged helix DNA-binding domain"/>
    <property type="match status" value="1"/>
</dbReference>
<keyword evidence="3 4" id="KW-0539">Nucleus</keyword>
<feature type="compositionally biased region" description="Low complexity" evidence="5">
    <location>
        <begin position="266"/>
        <end position="277"/>
    </location>
</feature>
<dbReference type="GO" id="GO:0000981">
    <property type="term" value="F:DNA-binding transcription factor activity, RNA polymerase II-specific"/>
    <property type="evidence" value="ECO:0007669"/>
    <property type="project" value="TreeGrafter"/>
</dbReference>
<dbReference type="Pfam" id="PF00250">
    <property type="entry name" value="Forkhead"/>
    <property type="match status" value="1"/>
</dbReference>
<protein>
    <recommendedName>
        <fullName evidence="6">Fork-head domain-containing protein</fullName>
    </recommendedName>
</protein>
<evidence type="ECO:0000256" key="2">
    <source>
        <dbReference type="ARBA" id="ARBA00023125"/>
    </source>
</evidence>
<dbReference type="InterPro" id="IPR050211">
    <property type="entry name" value="FOX_domain-containing"/>
</dbReference>
<proteinExistence type="predicted"/>
<dbReference type="SUPFAM" id="SSF46785">
    <property type="entry name" value="Winged helix' DNA-binding domain"/>
    <property type="match status" value="1"/>
</dbReference>
<dbReference type="Proteomes" id="UP000261660">
    <property type="component" value="Unplaced"/>
</dbReference>
<organism evidence="7 8">
    <name type="scientific">Labrus bergylta</name>
    <name type="common">ballan wrasse</name>
    <dbReference type="NCBI Taxonomy" id="56723"/>
    <lineage>
        <taxon>Eukaryota</taxon>
        <taxon>Metazoa</taxon>
        <taxon>Chordata</taxon>
        <taxon>Craniata</taxon>
        <taxon>Vertebrata</taxon>
        <taxon>Euteleostomi</taxon>
        <taxon>Actinopterygii</taxon>
        <taxon>Neopterygii</taxon>
        <taxon>Teleostei</taxon>
        <taxon>Neoteleostei</taxon>
        <taxon>Acanthomorphata</taxon>
        <taxon>Eupercaria</taxon>
        <taxon>Labriformes</taxon>
        <taxon>Labridae</taxon>
        <taxon>Labrus</taxon>
    </lineage>
</organism>
<dbReference type="PROSITE" id="PS50039">
    <property type="entry name" value="FORK_HEAD_3"/>
    <property type="match status" value="1"/>
</dbReference>
<dbReference type="PROSITE" id="PS00658">
    <property type="entry name" value="FORK_HEAD_2"/>
    <property type="match status" value="1"/>
</dbReference>
<dbReference type="InterPro" id="IPR036390">
    <property type="entry name" value="WH_DNA-bd_sf"/>
</dbReference>
<dbReference type="PRINTS" id="PR00053">
    <property type="entry name" value="FORKHEAD"/>
</dbReference>
<dbReference type="STRING" id="56723.ENSLBEP00000028502"/>
<feature type="DNA-binding region" description="Fork-head" evidence="4">
    <location>
        <begin position="54"/>
        <end position="146"/>
    </location>
</feature>
<reference evidence="7" key="2">
    <citation type="submission" date="2025-09" db="UniProtKB">
        <authorList>
            <consortium name="Ensembl"/>
        </authorList>
    </citation>
    <scope>IDENTIFICATION</scope>
</reference>